<evidence type="ECO:0000313" key="1">
    <source>
        <dbReference type="EMBL" id="SDJ68266.1"/>
    </source>
</evidence>
<dbReference type="AlphaFoldDB" id="A0A1G8VQD0"/>
<sequence>MGLIETIKNLFKRGGYALAGESLKTINEHPKVNIDPRELARIQRNISQYEGDYPKVEYVNSYGDKKKRDYMSLNMRKLSADVLSGLVFNEQCDIYVSDASDEDENENTLKQAHEYITHVFEHNKFKKNLSDYLEPMLALGGLAARPYFNEDNNEIELSWAIADAFFPLRSNSNGIPEGVMKDTTIKVEGDKTFYYTLLEFHEWEKSETGDDLYVITNELYRSDNQSEIGKRVPLEDLYEGMEEQTYIKGLSRPQFNYLKPAGFNNINPHSPLGLGIADNAISTLKKINDIYDQFWWEVKMGQRTVFVSDAMVNVHYDEAGNAPTEVFDPDVNVYKAMHMGDDKDPVKDVTNDIRTEQYISAINQSLRTLEMELKLSVGTFSFDGRSMKTATEIVSENDLTYRTRNKNVYEVEQFIKGLVVSILELAKFYKVYKGPIPSFEEIGVDFDDGVFQDRSALLRFYGQAKQFGFIPSVEAIQRIFKVPKKTAEEWMDLIVEERTDMDPMEIETFRNSRQFGIEE</sequence>
<organism evidence="1 2">
    <name type="scientific">Alkalibacterium thalassium</name>
    <dbReference type="NCBI Taxonomy" id="426701"/>
    <lineage>
        <taxon>Bacteria</taxon>
        <taxon>Bacillati</taxon>
        <taxon>Bacillota</taxon>
        <taxon>Bacilli</taxon>
        <taxon>Lactobacillales</taxon>
        <taxon>Carnobacteriaceae</taxon>
        <taxon>Alkalibacterium</taxon>
    </lineage>
</organism>
<dbReference type="Proteomes" id="UP000199433">
    <property type="component" value="Unassembled WGS sequence"/>
</dbReference>
<keyword evidence="2" id="KW-1185">Reference proteome</keyword>
<dbReference type="STRING" id="426701.SAMN04488098_100262"/>
<accession>A0A1G8VQD0</accession>
<protein>
    <submittedName>
        <fullName evidence="1">Phage portal protein, putative, A118 family</fullName>
    </submittedName>
</protein>
<dbReference type="NCBIfam" id="TIGR01542">
    <property type="entry name" value="A118_put_portal"/>
    <property type="match status" value="1"/>
</dbReference>
<dbReference type="EMBL" id="FNFK01000002">
    <property type="protein sequence ID" value="SDJ68266.1"/>
    <property type="molecule type" value="Genomic_DNA"/>
</dbReference>
<gene>
    <name evidence="1" type="ORF">SAMN04488098_100262</name>
</gene>
<dbReference type="PIRSF" id="PIRSF011911">
    <property type="entry name" value="A118_put_portal"/>
    <property type="match status" value="1"/>
</dbReference>
<dbReference type="Pfam" id="PF05133">
    <property type="entry name" value="SPP1_portal"/>
    <property type="match status" value="1"/>
</dbReference>
<dbReference type="InterPro" id="IPR021145">
    <property type="entry name" value="Portal_protein_SPP1_Gp6-like"/>
</dbReference>
<name>A0A1G8VQD0_9LACT</name>
<reference evidence="2" key="1">
    <citation type="submission" date="2016-10" db="EMBL/GenBank/DDBJ databases">
        <authorList>
            <person name="Varghese N."/>
            <person name="Submissions S."/>
        </authorList>
    </citation>
    <scope>NUCLEOTIDE SEQUENCE [LARGE SCALE GENOMIC DNA]</scope>
    <source>
        <strain evidence="2">DSM 19181</strain>
    </source>
</reference>
<dbReference type="RefSeq" id="WP_176759568.1">
    <property type="nucleotide sequence ID" value="NZ_FNFK01000002.1"/>
</dbReference>
<evidence type="ECO:0000313" key="2">
    <source>
        <dbReference type="Proteomes" id="UP000199433"/>
    </source>
</evidence>
<dbReference type="InterPro" id="IPR006432">
    <property type="entry name" value="Phage_portal_A118-type"/>
</dbReference>
<proteinExistence type="predicted"/>